<dbReference type="GO" id="GO:0008616">
    <property type="term" value="P:tRNA queuosine(34) biosynthetic process"/>
    <property type="evidence" value="ECO:0007669"/>
    <property type="project" value="UniProtKB-UniRule"/>
</dbReference>
<dbReference type="UniPathway" id="UPA00392"/>
<dbReference type="EMBL" id="JABGBO010000001">
    <property type="protein sequence ID" value="NOL48796.1"/>
    <property type="molecule type" value="Genomic_DNA"/>
</dbReference>
<evidence type="ECO:0000256" key="5">
    <source>
        <dbReference type="ARBA" id="ARBA00022679"/>
    </source>
</evidence>
<reference evidence="14 15" key="1">
    <citation type="submission" date="2020-05" db="EMBL/GenBank/DDBJ databases">
        <authorList>
            <person name="Niu N."/>
        </authorList>
    </citation>
    <scope>NUCLEOTIDE SEQUENCE [LARGE SCALE GENOMIC DNA]</scope>
    <source>
        <strain evidence="14 15">LMG10982</strain>
    </source>
</reference>
<dbReference type="Gene3D" id="3.40.1780.10">
    <property type="entry name" value="QueA-like"/>
    <property type="match status" value="2"/>
</dbReference>
<keyword evidence="15" id="KW-1185">Reference proteome</keyword>
<dbReference type="InterPro" id="IPR042118">
    <property type="entry name" value="QueA_dom1"/>
</dbReference>
<evidence type="ECO:0000256" key="12">
    <source>
        <dbReference type="ARBA" id="ARBA00076160"/>
    </source>
</evidence>
<evidence type="ECO:0000256" key="11">
    <source>
        <dbReference type="ARBA" id="ARBA00069325"/>
    </source>
</evidence>
<dbReference type="GO" id="GO:0005737">
    <property type="term" value="C:cytoplasm"/>
    <property type="evidence" value="ECO:0007669"/>
    <property type="project" value="UniProtKB-SubCell"/>
</dbReference>
<dbReference type="PANTHER" id="PTHR30307">
    <property type="entry name" value="S-ADENOSYLMETHIONINE:TRNA RIBOSYLTRANSFERASE-ISOMERASE"/>
    <property type="match status" value="1"/>
</dbReference>
<evidence type="ECO:0000256" key="8">
    <source>
        <dbReference type="ARBA" id="ARBA00052751"/>
    </source>
</evidence>
<evidence type="ECO:0000256" key="6">
    <source>
        <dbReference type="ARBA" id="ARBA00022691"/>
    </source>
</evidence>
<dbReference type="AlphaFoldDB" id="A0A7Y4P3T7"/>
<keyword evidence="4 13" id="KW-0963">Cytoplasm</keyword>
<sequence length="393" mass="43454">MINAELLLSDFDYYLPPELIAQKPAAQRNQSRLLRVSADNSLHDHVFTDLPQFLRPHDLLVFNNTKVIKARLYGAKGSGGKIEGLVERIITPTKALMHIKSSKSPKAGTVLFFAPKDTSTDNNTSQLPPCQPTCTQEVQTASEALHPPLLSSETLVFTQPIKATVLGRQDDLFEVEFAQEVLTVLDQIGSLPLPPYIEHQADAEDSERYQTVYADHLGAVAAPTAGLHFDQAMLETLKQQGVATAFVTLHVGAGTFQPVRVDKISDHVMHSEWYEVSADTVQSIKHCREQGGRVFAVGTTSVRALESAANHGVHNRVPVAHSGDTRLFMTPGYEIKVVDGLLTNFHLPQSTLLMLVSSFIGIDAMRDAYAHAIKQRYRFFSYGDAMLIEPRER</sequence>
<keyword evidence="14" id="KW-0328">Glycosyltransferase</keyword>
<evidence type="ECO:0000256" key="2">
    <source>
        <dbReference type="ARBA" id="ARBA00004691"/>
    </source>
</evidence>
<dbReference type="SUPFAM" id="SSF111337">
    <property type="entry name" value="QueA-like"/>
    <property type="match status" value="2"/>
</dbReference>
<dbReference type="FunFam" id="3.40.1780.10:FF:000001">
    <property type="entry name" value="S-adenosylmethionine:tRNA ribosyltransferase-isomerase"/>
    <property type="match status" value="1"/>
</dbReference>
<dbReference type="InterPro" id="IPR003699">
    <property type="entry name" value="QueA"/>
</dbReference>
<evidence type="ECO:0000256" key="13">
    <source>
        <dbReference type="HAMAP-Rule" id="MF_00113"/>
    </source>
</evidence>
<comment type="subunit">
    <text evidence="3 13">Monomer.</text>
</comment>
<name>A0A7Y4P3T7_9BURK</name>
<keyword evidence="5 13" id="KW-0808">Transferase</keyword>
<evidence type="ECO:0000313" key="15">
    <source>
        <dbReference type="Proteomes" id="UP000541421"/>
    </source>
</evidence>
<dbReference type="PANTHER" id="PTHR30307:SF0">
    <property type="entry name" value="S-ADENOSYLMETHIONINE:TRNA RIBOSYLTRANSFERASE-ISOMERASE"/>
    <property type="match status" value="1"/>
</dbReference>
<evidence type="ECO:0000256" key="4">
    <source>
        <dbReference type="ARBA" id="ARBA00022490"/>
    </source>
</evidence>
<evidence type="ECO:0000313" key="14">
    <source>
        <dbReference type="EMBL" id="NOL48796.1"/>
    </source>
</evidence>
<dbReference type="NCBIfam" id="NF001140">
    <property type="entry name" value="PRK00147.1"/>
    <property type="match status" value="1"/>
</dbReference>
<dbReference type="Pfam" id="PF02547">
    <property type="entry name" value="Queuosine_synth"/>
    <property type="match status" value="1"/>
</dbReference>
<dbReference type="HAMAP" id="MF_00113">
    <property type="entry name" value="QueA"/>
    <property type="match status" value="1"/>
</dbReference>
<comment type="caution">
    <text evidence="14">The sequence shown here is derived from an EMBL/GenBank/DDBJ whole genome shotgun (WGS) entry which is preliminary data.</text>
</comment>
<comment type="similarity">
    <text evidence="9 13">Belongs to the QueA family.</text>
</comment>
<gene>
    <name evidence="13 14" type="primary">queA</name>
    <name evidence="14" type="ORF">HKX40_01395</name>
</gene>
<keyword evidence="14" id="KW-0413">Isomerase</keyword>
<dbReference type="RefSeq" id="WP_171587773.1">
    <property type="nucleotide sequence ID" value="NZ_JABGBO010000001.1"/>
</dbReference>
<evidence type="ECO:0000256" key="1">
    <source>
        <dbReference type="ARBA" id="ARBA00004496"/>
    </source>
</evidence>
<comment type="function">
    <text evidence="13">Transfers and isomerizes the ribose moiety from AdoMet to the 7-aminomethyl group of 7-deazaguanine (preQ1-tRNA) to give epoxyqueuosine (oQ-tRNA).</text>
</comment>
<organism evidence="14 15">
    <name type="scientific">Pelistega europaea</name>
    <dbReference type="NCBI Taxonomy" id="106147"/>
    <lineage>
        <taxon>Bacteria</taxon>
        <taxon>Pseudomonadati</taxon>
        <taxon>Pseudomonadota</taxon>
        <taxon>Betaproteobacteria</taxon>
        <taxon>Burkholderiales</taxon>
        <taxon>Alcaligenaceae</taxon>
        <taxon>Pelistega</taxon>
    </lineage>
</organism>
<evidence type="ECO:0000256" key="10">
    <source>
        <dbReference type="ARBA" id="ARBA00066503"/>
    </source>
</evidence>
<keyword evidence="6 13" id="KW-0949">S-adenosyl-L-methionine</keyword>
<evidence type="ECO:0000256" key="9">
    <source>
        <dbReference type="ARBA" id="ARBA00061210"/>
    </source>
</evidence>
<dbReference type="EC" id="2.4.99.17" evidence="10 13"/>
<comment type="catalytic activity">
    <reaction evidence="8 13">
        <text>7-aminomethyl-7-carbaguanosine(34) in tRNA + S-adenosyl-L-methionine = epoxyqueuosine(34) in tRNA + adenine + L-methionine + 2 H(+)</text>
        <dbReference type="Rhea" id="RHEA:32155"/>
        <dbReference type="Rhea" id="RHEA-COMP:10342"/>
        <dbReference type="Rhea" id="RHEA-COMP:18582"/>
        <dbReference type="ChEBI" id="CHEBI:15378"/>
        <dbReference type="ChEBI" id="CHEBI:16708"/>
        <dbReference type="ChEBI" id="CHEBI:57844"/>
        <dbReference type="ChEBI" id="CHEBI:59789"/>
        <dbReference type="ChEBI" id="CHEBI:82833"/>
        <dbReference type="ChEBI" id="CHEBI:194443"/>
        <dbReference type="EC" id="2.4.99.17"/>
    </reaction>
</comment>
<dbReference type="NCBIfam" id="TIGR00113">
    <property type="entry name" value="queA"/>
    <property type="match status" value="1"/>
</dbReference>
<evidence type="ECO:0000256" key="7">
    <source>
        <dbReference type="ARBA" id="ARBA00022785"/>
    </source>
</evidence>
<comment type="subcellular location">
    <subcellularLocation>
        <location evidence="1 13">Cytoplasm</location>
    </subcellularLocation>
</comment>
<accession>A0A7Y4P3T7</accession>
<keyword evidence="7 13" id="KW-0671">Queuosine biosynthesis</keyword>
<dbReference type="GO" id="GO:0051075">
    <property type="term" value="F:S-adenosylmethionine:tRNA ribosyltransferase-isomerase activity"/>
    <property type="evidence" value="ECO:0007669"/>
    <property type="project" value="UniProtKB-EC"/>
</dbReference>
<protein>
    <recommendedName>
        <fullName evidence="11 13">S-adenosylmethionine:tRNA ribosyltransferase-isomerase</fullName>
        <ecNumber evidence="10 13">2.4.99.17</ecNumber>
    </recommendedName>
    <alternativeName>
        <fullName evidence="12 13">Queuosine biosynthesis protein QueA</fullName>
    </alternativeName>
</protein>
<proteinExistence type="inferred from homology"/>
<dbReference type="Proteomes" id="UP000541421">
    <property type="component" value="Unassembled WGS sequence"/>
</dbReference>
<dbReference type="InterPro" id="IPR036100">
    <property type="entry name" value="QueA_sf"/>
</dbReference>
<comment type="pathway">
    <text evidence="2 13">tRNA modification; tRNA-queuosine biosynthesis.</text>
</comment>
<evidence type="ECO:0000256" key="3">
    <source>
        <dbReference type="ARBA" id="ARBA00011245"/>
    </source>
</evidence>